<sequence>MPSERFYSALPYLYGAINFLEMIITFPSLIFIIINLASTTYTVNYISGISTSSPTTTTTIFPPVLRDRFNAANGLLLASIIVSLLVTTCCCLTCPCHMIGFVSKDYRRPCLRFISLNCNCPCYIPRPKLRFTVRLAFHIITIILRSVGVILFGSVLAQSSRHTTFQTEHVFLIVFAITILFPFFAIALDIYHYRVWWAYEPIVTVNPTITAKPLSPKHKRFIPYVLIEKFRTAALGNRKCKNGNGCLERTLEHIVIFHSADFRPQPRWTPDYPIYIGFHRTEADAAISIAHSDMRIGDIPPQMLGYGIYFARSIESTDGKARKDGAFICAEVRMGKVLMLFRSELWQVSNSNAWWDDYDTVYFKHEREDKDEFCVKSSEQVLRWVIYIEPPMDRKLKLYGMDEEFNDTSCHCV</sequence>
<evidence type="ECO:0000313" key="4">
    <source>
        <dbReference type="EMBL" id="CAF3909331.1"/>
    </source>
</evidence>
<evidence type="ECO:0008006" key="7">
    <source>
        <dbReference type="Google" id="ProtNLM"/>
    </source>
</evidence>
<dbReference type="Proteomes" id="UP000663855">
    <property type="component" value="Unassembled WGS sequence"/>
</dbReference>
<accession>A0A814W8S1</accession>
<keyword evidence="1" id="KW-0812">Transmembrane</keyword>
<dbReference type="AlphaFoldDB" id="A0A814W8S1"/>
<dbReference type="SUPFAM" id="SSF56399">
    <property type="entry name" value="ADP-ribosylation"/>
    <property type="match status" value="1"/>
</dbReference>
<dbReference type="Proteomes" id="UP000681720">
    <property type="component" value="Unassembled WGS sequence"/>
</dbReference>
<dbReference type="EMBL" id="CAJOBJ010003778">
    <property type="protein sequence ID" value="CAF3977865.1"/>
    <property type="molecule type" value="Genomic_DNA"/>
</dbReference>
<dbReference type="EMBL" id="CAJOBH010002495">
    <property type="protein sequence ID" value="CAF3909331.1"/>
    <property type="molecule type" value="Genomic_DNA"/>
</dbReference>
<evidence type="ECO:0000313" key="5">
    <source>
        <dbReference type="EMBL" id="CAF3977865.1"/>
    </source>
</evidence>
<evidence type="ECO:0000256" key="1">
    <source>
        <dbReference type="SAM" id="Phobius"/>
    </source>
</evidence>
<gene>
    <name evidence="4" type="ORF">BYL167_LOCUS8895</name>
    <name evidence="2" type="ORF">CJN711_LOCUS11735</name>
    <name evidence="5" type="ORF">GIL414_LOCUS10514</name>
    <name evidence="3" type="ORF">KQP761_LOCUS19065</name>
</gene>
<dbReference type="Proteomes" id="UP000681967">
    <property type="component" value="Unassembled WGS sequence"/>
</dbReference>
<dbReference type="Gene3D" id="3.90.228.10">
    <property type="match status" value="1"/>
</dbReference>
<feature type="transmembrane region" description="Helical" evidence="1">
    <location>
        <begin position="135"/>
        <end position="157"/>
    </location>
</feature>
<feature type="transmembrane region" description="Helical" evidence="1">
    <location>
        <begin position="169"/>
        <end position="191"/>
    </location>
</feature>
<keyword evidence="1" id="KW-1133">Transmembrane helix</keyword>
<reference evidence="2" key="1">
    <citation type="submission" date="2021-02" db="EMBL/GenBank/DDBJ databases">
        <authorList>
            <person name="Nowell W R."/>
        </authorList>
    </citation>
    <scope>NUCLEOTIDE SEQUENCE</scope>
</reference>
<proteinExistence type="predicted"/>
<dbReference type="Proteomes" id="UP000663834">
    <property type="component" value="Unassembled WGS sequence"/>
</dbReference>
<dbReference type="EMBL" id="CAJNOW010009761">
    <property type="protein sequence ID" value="CAF1569761.1"/>
    <property type="molecule type" value="Genomic_DNA"/>
</dbReference>
<organism evidence="2 6">
    <name type="scientific">Rotaria magnacalcarata</name>
    <dbReference type="NCBI Taxonomy" id="392030"/>
    <lineage>
        <taxon>Eukaryota</taxon>
        <taxon>Metazoa</taxon>
        <taxon>Spiralia</taxon>
        <taxon>Gnathifera</taxon>
        <taxon>Rotifera</taxon>
        <taxon>Eurotatoria</taxon>
        <taxon>Bdelloidea</taxon>
        <taxon>Philodinida</taxon>
        <taxon>Philodinidae</taxon>
        <taxon>Rotaria</taxon>
    </lineage>
</organism>
<name>A0A814W8S1_9BILA</name>
<comment type="caution">
    <text evidence="2">The sequence shown here is derived from an EMBL/GenBank/DDBJ whole genome shotgun (WGS) entry which is preliminary data.</text>
</comment>
<evidence type="ECO:0000313" key="2">
    <source>
        <dbReference type="EMBL" id="CAF1195400.1"/>
    </source>
</evidence>
<feature type="transmembrane region" description="Helical" evidence="1">
    <location>
        <begin position="12"/>
        <end position="34"/>
    </location>
</feature>
<keyword evidence="1" id="KW-0472">Membrane</keyword>
<protein>
    <recommendedName>
        <fullName evidence="7">PARP catalytic domain-containing protein</fullName>
    </recommendedName>
</protein>
<evidence type="ECO:0000313" key="6">
    <source>
        <dbReference type="Proteomes" id="UP000663855"/>
    </source>
</evidence>
<dbReference type="EMBL" id="CAJNOV010004996">
    <property type="protein sequence ID" value="CAF1195400.1"/>
    <property type="molecule type" value="Genomic_DNA"/>
</dbReference>
<evidence type="ECO:0000313" key="3">
    <source>
        <dbReference type="EMBL" id="CAF1569761.1"/>
    </source>
</evidence>
<feature type="transmembrane region" description="Helical" evidence="1">
    <location>
        <begin position="75"/>
        <end position="102"/>
    </location>
</feature>
<dbReference type="OrthoDB" id="10017148at2759"/>